<dbReference type="InterPro" id="IPR003764">
    <property type="entry name" value="GlcNAc_6-P_deAcase"/>
</dbReference>
<dbReference type="GO" id="GO:0008448">
    <property type="term" value="F:N-acetylglucosamine-6-phosphate deacetylase activity"/>
    <property type="evidence" value="ECO:0007669"/>
    <property type="project" value="InterPro"/>
</dbReference>
<sequence>MSVVIHSARLVEADGVADDAWVRFDDGRVADAGTGDGWRASPADAVVDAVAVAGPGAFLTPGYIDLHGHGGGGFSYDDGPDAVRAARAAHRAHGTTRAVLSLVTAPLATLERRAAMVADLVDTDADILGSHLEGPFLDHARKGAHDESLLHAPTPDAVERLLTAGRGTVRQVTIAPELPGGLDAVRSIVAAGAAAAVGHTSADYAQTVAAFDAGATILTHAFNAMPGLHHRDPGPVAAATSDPRVTIEIIADGVHLHPEVVRIAFASAPGRVALVTDAMAAAGVGDGRYDLGALEVVVDAGVARLVAGGAIAGSTLTQDAALRLAVGAGVPLRDAVGALTAVPARAIGRGDELGSLAPGFVADAVLLSADLGVRGVWTGGIGG</sequence>
<evidence type="ECO:0000256" key="7">
    <source>
        <dbReference type="PIRSR" id="PIRSR038994-2"/>
    </source>
</evidence>
<evidence type="ECO:0000313" key="10">
    <source>
        <dbReference type="EMBL" id="NNH03315.1"/>
    </source>
</evidence>
<feature type="binding site" evidence="8">
    <location>
        <position position="133"/>
    </location>
    <ligand>
        <name>Zn(2+)</name>
        <dbReference type="ChEBI" id="CHEBI:29105"/>
    </ligand>
</feature>
<reference evidence="10 11" key="1">
    <citation type="submission" date="2020-05" db="EMBL/GenBank/DDBJ databases">
        <title>MicrobeNet Type strains.</title>
        <authorList>
            <person name="Nicholson A.C."/>
        </authorList>
    </citation>
    <scope>NUCLEOTIDE SEQUENCE [LARGE SCALE GENOMIC DNA]</scope>
    <source>
        <strain evidence="10 11">JCM 14282</strain>
    </source>
</reference>
<evidence type="ECO:0000259" key="9">
    <source>
        <dbReference type="Pfam" id="PF01979"/>
    </source>
</evidence>
<keyword evidence="11" id="KW-1185">Reference proteome</keyword>
<feature type="binding site" evidence="7">
    <location>
        <position position="255"/>
    </location>
    <ligand>
        <name>substrate</name>
    </ligand>
</feature>
<dbReference type="InterPro" id="IPR006680">
    <property type="entry name" value="Amidohydro-rel"/>
</dbReference>
<name>A0A7Y2LYQ7_9MICO</name>
<organism evidence="10 11">
    <name type="scientific">Microbacterium ulmi</name>
    <dbReference type="NCBI Taxonomy" id="179095"/>
    <lineage>
        <taxon>Bacteria</taxon>
        <taxon>Bacillati</taxon>
        <taxon>Actinomycetota</taxon>
        <taxon>Actinomycetes</taxon>
        <taxon>Micrococcales</taxon>
        <taxon>Microbacteriaceae</taxon>
        <taxon>Microbacterium</taxon>
    </lineage>
</organism>
<keyword evidence="2 8" id="KW-0479">Metal-binding</keyword>
<dbReference type="Pfam" id="PF01979">
    <property type="entry name" value="Amidohydro_1"/>
    <property type="match status" value="1"/>
</dbReference>
<feature type="binding site" evidence="7">
    <location>
        <position position="231"/>
    </location>
    <ligand>
        <name>substrate</name>
    </ligand>
</feature>
<evidence type="ECO:0000256" key="8">
    <source>
        <dbReference type="PIRSR" id="PIRSR038994-3"/>
    </source>
</evidence>
<comment type="cofactor">
    <cofactor evidence="8">
        <name>a divalent metal cation</name>
        <dbReference type="ChEBI" id="CHEBI:60240"/>
    </cofactor>
    <text evidence="8">Binds 1 divalent metal cation per subunit.</text>
</comment>
<dbReference type="Gene3D" id="3.20.20.140">
    <property type="entry name" value="Metal-dependent hydrolases"/>
    <property type="match status" value="1"/>
</dbReference>
<dbReference type="Gene3D" id="2.30.40.10">
    <property type="entry name" value="Urease, subunit C, domain 1"/>
    <property type="match status" value="1"/>
</dbReference>
<proteinExistence type="inferred from homology"/>
<protein>
    <submittedName>
        <fullName evidence="10">Amidohydrolase family protein</fullName>
    </submittedName>
</protein>
<keyword evidence="3 5" id="KW-0378">Hydrolase</keyword>
<evidence type="ECO:0000256" key="1">
    <source>
        <dbReference type="ARBA" id="ARBA00010716"/>
    </source>
</evidence>
<dbReference type="PANTHER" id="PTHR11113">
    <property type="entry name" value="N-ACETYLGLUCOSAMINE-6-PHOSPHATE DEACETYLASE"/>
    <property type="match status" value="1"/>
</dbReference>
<evidence type="ECO:0000256" key="3">
    <source>
        <dbReference type="ARBA" id="ARBA00022801"/>
    </source>
</evidence>
<dbReference type="InterPro" id="IPR011059">
    <property type="entry name" value="Metal-dep_hydrolase_composite"/>
</dbReference>
<dbReference type="GO" id="GO:0046872">
    <property type="term" value="F:metal ion binding"/>
    <property type="evidence" value="ECO:0007669"/>
    <property type="project" value="UniProtKB-KW"/>
</dbReference>
<dbReference type="InterPro" id="IPR032466">
    <property type="entry name" value="Metal_Hydrolase"/>
</dbReference>
<dbReference type="EMBL" id="JABEMB010000005">
    <property type="protein sequence ID" value="NNH03315.1"/>
    <property type="molecule type" value="Genomic_DNA"/>
</dbReference>
<evidence type="ECO:0000256" key="4">
    <source>
        <dbReference type="ARBA" id="ARBA00023277"/>
    </source>
</evidence>
<dbReference type="AlphaFoldDB" id="A0A7Y2LYQ7"/>
<dbReference type="GO" id="GO:0006046">
    <property type="term" value="P:N-acetylglucosamine catabolic process"/>
    <property type="evidence" value="ECO:0007669"/>
    <property type="project" value="TreeGrafter"/>
</dbReference>
<dbReference type="SUPFAM" id="SSF51556">
    <property type="entry name" value="Metallo-dependent hydrolases"/>
    <property type="match status" value="1"/>
</dbReference>
<feature type="active site" description="Proton donor/acceptor" evidence="6">
    <location>
        <position position="277"/>
    </location>
</feature>
<dbReference type="SUPFAM" id="SSF51338">
    <property type="entry name" value="Composite domain of metallo-dependent hydrolases"/>
    <property type="match status" value="1"/>
</dbReference>
<evidence type="ECO:0000256" key="2">
    <source>
        <dbReference type="ARBA" id="ARBA00022723"/>
    </source>
</evidence>
<feature type="binding site" evidence="8">
    <location>
        <position position="220"/>
    </location>
    <ligand>
        <name>Zn(2+)</name>
        <dbReference type="ChEBI" id="CHEBI:29105"/>
    </ligand>
</feature>
<feature type="binding site" evidence="7">
    <location>
        <begin position="311"/>
        <end position="313"/>
    </location>
    <ligand>
        <name>substrate</name>
    </ligand>
</feature>
<comment type="similarity">
    <text evidence="1 5">Belongs to the metallo-dependent hydrolases superfamily. NagA family.</text>
</comment>
<accession>A0A7Y2LYQ7</accession>
<evidence type="ECO:0000256" key="6">
    <source>
        <dbReference type="PIRSR" id="PIRSR038994-1"/>
    </source>
</evidence>
<dbReference type="PANTHER" id="PTHR11113:SF14">
    <property type="entry name" value="N-ACETYLGLUCOSAMINE-6-PHOSPHATE DEACETYLASE"/>
    <property type="match status" value="1"/>
</dbReference>
<gene>
    <name evidence="10" type="ORF">HLA99_05565</name>
</gene>
<feature type="domain" description="Amidohydrolase-related" evidence="9">
    <location>
        <begin position="58"/>
        <end position="377"/>
    </location>
</feature>
<dbReference type="RefSeq" id="WP_167038745.1">
    <property type="nucleotide sequence ID" value="NZ_BAAANA010000001.1"/>
</dbReference>
<evidence type="ECO:0000256" key="5">
    <source>
        <dbReference type="PIRNR" id="PIRNR038994"/>
    </source>
</evidence>
<feature type="binding site" evidence="7">
    <location>
        <begin position="223"/>
        <end position="224"/>
    </location>
    <ligand>
        <name>substrate</name>
    </ligand>
</feature>
<feature type="binding site" evidence="8">
    <location>
        <position position="199"/>
    </location>
    <ligand>
        <name>Zn(2+)</name>
        <dbReference type="ChEBI" id="CHEBI:29105"/>
    </ligand>
</feature>
<feature type="binding site" evidence="7">
    <location>
        <position position="144"/>
    </location>
    <ligand>
        <name>substrate</name>
    </ligand>
</feature>
<keyword evidence="4 5" id="KW-0119">Carbohydrate metabolism</keyword>
<evidence type="ECO:0000313" key="11">
    <source>
        <dbReference type="Proteomes" id="UP000543598"/>
    </source>
</evidence>
<dbReference type="Proteomes" id="UP000543598">
    <property type="component" value="Unassembled WGS sequence"/>
</dbReference>
<comment type="caution">
    <text evidence="10">The sequence shown here is derived from an EMBL/GenBank/DDBJ whole genome shotgun (WGS) entry which is preliminary data.</text>
</comment>
<dbReference type="PIRSF" id="PIRSF038994">
    <property type="entry name" value="NagA"/>
    <property type="match status" value="1"/>
</dbReference>